<dbReference type="EMBL" id="CP071794">
    <property type="protein sequence ID" value="QTD56296.1"/>
    <property type="molecule type" value="Genomic_DNA"/>
</dbReference>
<dbReference type="InterPro" id="IPR039425">
    <property type="entry name" value="RNA_pol_sigma-70-like"/>
</dbReference>
<evidence type="ECO:0000313" key="7">
    <source>
        <dbReference type="EMBL" id="QTD56296.1"/>
    </source>
</evidence>
<keyword evidence="2" id="KW-0805">Transcription regulation</keyword>
<keyword evidence="3" id="KW-0731">Sigma factor</keyword>
<evidence type="ECO:0000313" key="8">
    <source>
        <dbReference type="Proteomes" id="UP000663923"/>
    </source>
</evidence>
<dbReference type="Pfam" id="PF08281">
    <property type="entry name" value="Sigma70_r4_2"/>
    <property type="match status" value="1"/>
</dbReference>
<dbReference type="Gene3D" id="1.10.10.10">
    <property type="entry name" value="Winged helix-like DNA-binding domain superfamily/Winged helix DNA-binding domain"/>
    <property type="match status" value="1"/>
</dbReference>
<proteinExistence type="inferred from homology"/>
<evidence type="ECO:0000259" key="6">
    <source>
        <dbReference type="Pfam" id="PF08281"/>
    </source>
</evidence>
<feature type="domain" description="RNA polymerase sigma-70 region 2" evidence="5">
    <location>
        <begin position="38"/>
        <end position="98"/>
    </location>
</feature>
<dbReference type="SUPFAM" id="SSF88946">
    <property type="entry name" value="Sigma2 domain of RNA polymerase sigma factors"/>
    <property type="match status" value="1"/>
</dbReference>
<dbReference type="SUPFAM" id="SSF88659">
    <property type="entry name" value="Sigma3 and sigma4 domains of RNA polymerase sigma factors"/>
    <property type="match status" value="1"/>
</dbReference>
<evidence type="ECO:0000259" key="5">
    <source>
        <dbReference type="Pfam" id="PF04542"/>
    </source>
</evidence>
<dbReference type="CDD" id="cd06171">
    <property type="entry name" value="Sigma70_r4"/>
    <property type="match status" value="1"/>
</dbReference>
<name>A0ABX7T438_9SPHN</name>
<reference evidence="7 8" key="1">
    <citation type="submission" date="2021-03" db="EMBL/GenBank/DDBJ databases">
        <title>Complete genome of Parasphingorhabdus_sp.JHSY0214.</title>
        <authorList>
            <person name="Yoo J.H."/>
            <person name="Bae J.W."/>
        </authorList>
    </citation>
    <scope>NUCLEOTIDE SEQUENCE [LARGE SCALE GENOMIC DNA]</scope>
    <source>
        <strain evidence="7 8">JHSY0214</strain>
    </source>
</reference>
<dbReference type="InterPro" id="IPR013324">
    <property type="entry name" value="RNA_pol_sigma_r3/r4-like"/>
</dbReference>
<dbReference type="InterPro" id="IPR036388">
    <property type="entry name" value="WH-like_DNA-bd_sf"/>
</dbReference>
<keyword evidence="4" id="KW-0804">Transcription</keyword>
<dbReference type="Gene3D" id="1.10.1740.10">
    <property type="match status" value="1"/>
</dbReference>
<protein>
    <submittedName>
        <fullName evidence="7">Sigma-70 family RNA polymerase sigma factor</fullName>
    </submittedName>
</protein>
<comment type="similarity">
    <text evidence="1">Belongs to the sigma-70 factor family. ECF subfamily.</text>
</comment>
<evidence type="ECO:0000256" key="1">
    <source>
        <dbReference type="ARBA" id="ARBA00010641"/>
    </source>
</evidence>
<dbReference type="RefSeq" id="WP_207988118.1">
    <property type="nucleotide sequence ID" value="NZ_CP071794.1"/>
</dbReference>
<dbReference type="InterPro" id="IPR014284">
    <property type="entry name" value="RNA_pol_sigma-70_dom"/>
</dbReference>
<accession>A0ABX7T438</accession>
<gene>
    <name evidence="7" type="ORF">J4G78_01435</name>
</gene>
<dbReference type="Pfam" id="PF04542">
    <property type="entry name" value="Sigma70_r2"/>
    <property type="match status" value="1"/>
</dbReference>
<dbReference type="PANTHER" id="PTHR43133:SF62">
    <property type="entry name" value="RNA POLYMERASE SIGMA FACTOR SIGZ"/>
    <property type="match status" value="1"/>
</dbReference>
<evidence type="ECO:0000256" key="4">
    <source>
        <dbReference type="ARBA" id="ARBA00023163"/>
    </source>
</evidence>
<feature type="domain" description="RNA polymerase sigma factor 70 region 4 type 2" evidence="6">
    <location>
        <begin position="131"/>
        <end position="182"/>
    </location>
</feature>
<evidence type="ECO:0000256" key="2">
    <source>
        <dbReference type="ARBA" id="ARBA00023015"/>
    </source>
</evidence>
<keyword evidence="8" id="KW-1185">Reference proteome</keyword>
<dbReference type="InterPro" id="IPR013325">
    <property type="entry name" value="RNA_pol_sigma_r2"/>
</dbReference>
<dbReference type="InterPro" id="IPR007627">
    <property type="entry name" value="RNA_pol_sigma70_r2"/>
</dbReference>
<dbReference type="InterPro" id="IPR013249">
    <property type="entry name" value="RNA_pol_sigma70_r4_t2"/>
</dbReference>
<dbReference type="Proteomes" id="UP000663923">
    <property type="component" value="Chromosome"/>
</dbReference>
<dbReference type="NCBIfam" id="TIGR02937">
    <property type="entry name" value="sigma70-ECF"/>
    <property type="match status" value="1"/>
</dbReference>
<dbReference type="PANTHER" id="PTHR43133">
    <property type="entry name" value="RNA POLYMERASE ECF-TYPE SIGMA FACTO"/>
    <property type="match status" value="1"/>
</dbReference>
<sequence length="189" mass="20978">MPQSSESDRARAQLSALIGQAAGGDRQAFQDIYNLTSAKLFGVCLRILSDRQASEDALQDAYVKVWRNAGRFDAQRASPITWLATIARNTAIDRKRSGGNRVMVSDDAIKDMAADEQSALDRLEKQEGADILNKCLDSLEARQRNVIRTAFFEGHSYNELAQKLGTPLGTVKSWVRRGLKRLKDCMDDG</sequence>
<evidence type="ECO:0000256" key="3">
    <source>
        <dbReference type="ARBA" id="ARBA00023082"/>
    </source>
</evidence>
<organism evidence="7 8">
    <name type="scientific">Parasphingorhabdus cellanae</name>
    <dbReference type="NCBI Taxonomy" id="2806553"/>
    <lineage>
        <taxon>Bacteria</taxon>
        <taxon>Pseudomonadati</taxon>
        <taxon>Pseudomonadota</taxon>
        <taxon>Alphaproteobacteria</taxon>
        <taxon>Sphingomonadales</taxon>
        <taxon>Sphingomonadaceae</taxon>
        <taxon>Parasphingorhabdus</taxon>
    </lineage>
</organism>